<sequence>MGAHKGRFQDSSKAQEAATSNPCLWQRCRPLDTPYCSNEHRSASKALFAPSQGNPTCLHTRCTHFAHTSPVPRSQLPFAKRIDDLLPRLSLDEKTGSLLHQFTPAVLHQFTPAVERLGIAAFRTGQETLPGVAWMGQAPVYPQAVDLGTTWNTDLVRWVGEAVSKETRAIVPATTGWA</sequence>
<evidence type="ECO:0000313" key="4">
    <source>
        <dbReference type="Proteomes" id="UP000603227"/>
    </source>
</evidence>
<dbReference type="PANTHER" id="PTHR42721">
    <property type="entry name" value="SUGAR HYDROLASE-RELATED"/>
    <property type="match status" value="1"/>
</dbReference>
<dbReference type="EMBL" id="BNAT01000083">
    <property type="protein sequence ID" value="GHE71757.1"/>
    <property type="molecule type" value="Genomic_DNA"/>
</dbReference>
<dbReference type="GO" id="GO:0046556">
    <property type="term" value="F:alpha-L-arabinofuranosidase activity"/>
    <property type="evidence" value="ECO:0007669"/>
    <property type="project" value="TreeGrafter"/>
</dbReference>
<dbReference type="InterPro" id="IPR017853">
    <property type="entry name" value="GH"/>
</dbReference>
<keyword evidence="2" id="KW-0378">Hydrolase</keyword>
<dbReference type="PANTHER" id="PTHR42721:SF3">
    <property type="entry name" value="BETA-D-XYLOSIDASE 5-RELATED"/>
    <property type="match status" value="1"/>
</dbReference>
<accession>A0A918ZW95</accession>
<reference evidence="3" key="2">
    <citation type="submission" date="2020-09" db="EMBL/GenBank/DDBJ databases">
        <authorList>
            <person name="Sun Q."/>
            <person name="Zhou Y."/>
        </authorList>
    </citation>
    <scope>NUCLEOTIDE SEQUENCE</scope>
    <source>
        <strain evidence="3">CGMCC 4.7403</strain>
    </source>
</reference>
<evidence type="ECO:0000313" key="3">
    <source>
        <dbReference type="EMBL" id="GHE71757.1"/>
    </source>
</evidence>
<name>A0A918ZW95_9ACTN</name>
<protein>
    <submittedName>
        <fullName evidence="3">Uncharacterized protein</fullName>
    </submittedName>
</protein>
<dbReference type="InterPro" id="IPR044993">
    <property type="entry name" value="BXL"/>
</dbReference>
<keyword evidence="4" id="KW-1185">Reference proteome</keyword>
<proteinExistence type="inferred from homology"/>
<dbReference type="Gene3D" id="3.20.20.300">
    <property type="entry name" value="Glycoside hydrolase, family 3, N-terminal domain"/>
    <property type="match status" value="1"/>
</dbReference>
<organism evidence="3 4">
    <name type="scientific">Streptomyces capitiformicae</name>
    <dbReference type="NCBI Taxonomy" id="2014920"/>
    <lineage>
        <taxon>Bacteria</taxon>
        <taxon>Bacillati</taxon>
        <taxon>Actinomycetota</taxon>
        <taxon>Actinomycetes</taxon>
        <taxon>Kitasatosporales</taxon>
        <taxon>Streptomycetaceae</taxon>
        <taxon>Streptomyces</taxon>
    </lineage>
</organism>
<gene>
    <name evidence="3" type="ORF">GCM10017771_95670</name>
</gene>
<reference evidence="3" key="1">
    <citation type="journal article" date="2014" name="Int. J. Syst. Evol. Microbiol.">
        <title>Complete genome sequence of Corynebacterium casei LMG S-19264T (=DSM 44701T), isolated from a smear-ripened cheese.</title>
        <authorList>
            <consortium name="US DOE Joint Genome Institute (JGI-PGF)"/>
            <person name="Walter F."/>
            <person name="Albersmeier A."/>
            <person name="Kalinowski J."/>
            <person name="Ruckert C."/>
        </authorList>
    </citation>
    <scope>NUCLEOTIDE SEQUENCE</scope>
    <source>
        <strain evidence="3">CGMCC 4.7403</strain>
    </source>
</reference>
<evidence type="ECO:0000256" key="2">
    <source>
        <dbReference type="ARBA" id="ARBA00022801"/>
    </source>
</evidence>
<comment type="caution">
    <text evidence="3">The sequence shown here is derived from an EMBL/GenBank/DDBJ whole genome shotgun (WGS) entry which is preliminary data.</text>
</comment>
<dbReference type="Proteomes" id="UP000603227">
    <property type="component" value="Unassembled WGS sequence"/>
</dbReference>
<comment type="similarity">
    <text evidence="1">Belongs to the glycosyl hydrolase 3 family.</text>
</comment>
<dbReference type="GO" id="GO:0009044">
    <property type="term" value="F:xylan 1,4-beta-xylosidase activity"/>
    <property type="evidence" value="ECO:0007669"/>
    <property type="project" value="InterPro"/>
</dbReference>
<dbReference type="GO" id="GO:0031222">
    <property type="term" value="P:arabinan catabolic process"/>
    <property type="evidence" value="ECO:0007669"/>
    <property type="project" value="TreeGrafter"/>
</dbReference>
<evidence type="ECO:0000256" key="1">
    <source>
        <dbReference type="ARBA" id="ARBA00005336"/>
    </source>
</evidence>
<dbReference type="AlphaFoldDB" id="A0A918ZW95"/>
<dbReference type="InterPro" id="IPR036962">
    <property type="entry name" value="Glyco_hydro_3_N_sf"/>
</dbReference>
<dbReference type="SUPFAM" id="SSF51445">
    <property type="entry name" value="(Trans)glycosidases"/>
    <property type="match status" value="1"/>
</dbReference>
<dbReference type="GO" id="GO:0045493">
    <property type="term" value="P:xylan catabolic process"/>
    <property type="evidence" value="ECO:0007669"/>
    <property type="project" value="InterPro"/>
</dbReference>